<dbReference type="InterPro" id="IPR027417">
    <property type="entry name" value="P-loop_NTPase"/>
</dbReference>
<keyword evidence="6" id="KW-0067">ATP-binding</keyword>
<feature type="domain" description="RecF/RecN/SMC N-terminal" evidence="11">
    <location>
        <begin position="1"/>
        <end position="510"/>
    </location>
</feature>
<dbReference type="SUPFAM" id="SSF52540">
    <property type="entry name" value="P-loop containing nucleoside triphosphate hydrolases"/>
    <property type="match status" value="2"/>
</dbReference>
<evidence type="ECO:0000256" key="7">
    <source>
        <dbReference type="ARBA" id="ARBA00023204"/>
    </source>
</evidence>
<dbReference type="AlphaFoldDB" id="A0A840PVL2"/>
<keyword evidence="4" id="KW-0547">Nucleotide-binding</keyword>
<dbReference type="Gene3D" id="3.40.50.300">
    <property type="entry name" value="P-loop containing nucleotide triphosphate hydrolases"/>
    <property type="match status" value="2"/>
</dbReference>
<accession>A0A840PVL2</accession>
<feature type="coiled-coil region" evidence="10">
    <location>
        <begin position="327"/>
        <end position="371"/>
    </location>
</feature>
<comment type="function">
    <text evidence="1 9">May be involved in recombinational repair of damaged DNA.</text>
</comment>
<evidence type="ECO:0000256" key="1">
    <source>
        <dbReference type="ARBA" id="ARBA00003618"/>
    </source>
</evidence>
<dbReference type="GO" id="GO:0006281">
    <property type="term" value="P:DNA repair"/>
    <property type="evidence" value="ECO:0007669"/>
    <property type="project" value="UniProtKB-KW"/>
</dbReference>
<dbReference type="CDD" id="cd03241">
    <property type="entry name" value="ABC_RecN"/>
    <property type="match status" value="2"/>
</dbReference>
<dbReference type="GO" id="GO:0009432">
    <property type="term" value="P:SOS response"/>
    <property type="evidence" value="ECO:0007669"/>
    <property type="project" value="TreeGrafter"/>
</dbReference>
<proteinExistence type="inferred from homology"/>
<comment type="caution">
    <text evidence="12">The sequence shown here is derived from an EMBL/GenBank/DDBJ whole genome shotgun (WGS) entry which is preliminary data.</text>
</comment>
<evidence type="ECO:0000256" key="2">
    <source>
        <dbReference type="ARBA" id="ARBA00009441"/>
    </source>
</evidence>
<dbReference type="PANTHER" id="PTHR11059">
    <property type="entry name" value="DNA REPAIR PROTEIN RECN"/>
    <property type="match status" value="1"/>
</dbReference>
<dbReference type="InterPro" id="IPR004604">
    <property type="entry name" value="DNA_recomb/repair_RecN"/>
</dbReference>
<organism evidence="12 13">
    <name type="scientific">Ureibacillus thermosphaericus</name>
    <dbReference type="NCBI Taxonomy" id="51173"/>
    <lineage>
        <taxon>Bacteria</taxon>
        <taxon>Bacillati</taxon>
        <taxon>Bacillota</taxon>
        <taxon>Bacilli</taxon>
        <taxon>Bacillales</taxon>
        <taxon>Caryophanaceae</taxon>
        <taxon>Ureibacillus</taxon>
    </lineage>
</organism>
<dbReference type="PANTHER" id="PTHR11059:SF0">
    <property type="entry name" value="DNA REPAIR PROTEIN RECN"/>
    <property type="match status" value="1"/>
</dbReference>
<evidence type="ECO:0000256" key="4">
    <source>
        <dbReference type="ARBA" id="ARBA00022741"/>
    </source>
</evidence>
<keyword evidence="13" id="KW-1185">Reference proteome</keyword>
<evidence type="ECO:0000313" key="13">
    <source>
        <dbReference type="Proteomes" id="UP000557217"/>
    </source>
</evidence>
<keyword evidence="7 9" id="KW-0234">DNA repair</keyword>
<reference evidence="12 13" key="1">
    <citation type="submission" date="2020-08" db="EMBL/GenBank/DDBJ databases">
        <title>Genomic Encyclopedia of Type Strains, Phase IV (KMG-IV): sequencing the most valuable type-strain genomes for metagenomic binning, comparative biology and taxonomic classification.</title>
        <authorList>
            <person name="Goeker M."/>
        </authorList>
    </citation>
    <scope>NUCLEOTIDE SEQUENCE [LARGE SCALE GENOMIC DNA]</scope>
    <source>
        <strain evidence="12 13">DSM 10633</strain>
    </source>
</reference>
<evidence type="ECO:0000256" key="3">
    <source>
        <dbReference type="ARBA" id="ARBA00021315"/>
    </source>
</evidence>
<evidence type="ECO:0000256" key="6">
    <source>
        <dbReference type="ARBA" id="ARBA00022840"/>
    </source>
</evidence>
<protein>
    <recommendedName>
        <fullName evidence="3 9">DNA repair protein RecN</fullName>
    </recommendedName>
    <alternativeName>
        <fullName evidence="8 9">Recombination protein N</fullName>
    </alternativeName>
</protein>
<sequence>MLKELNIRNFAIIDELTVYFNDGLTVLTGETGAGKSIIIDAVHLLAGGRASQEFVRHGAKKAELTGLFFVSDNHPVFEKLSDAGIDHEEGTIILRRDINENGKSVCRVNGKLVTLSILRDIGSTLVDIHGQHESQELMDEKCHIDLLDQFAEKQIQPIKDKYHRLYHEYRLLKKEVDAINIDEQQTAQRIDLYQFQIQELEDAKLSEKEEEALLEERKRLQNFHKIYERAIHAYDAISGELKGLDCIGEAMSALEDIVSLDEQFHDSFEAVSSSFYALQDASYQIKNIIDELEFDPERLNEIESRLAQYQMMKRKYGSTVKEIITYYEKIKEELNTLLNRDEAIQQKEQDLRKMESELDQLCDELTKVRKKCAGILSEAIMNELRDLHMEKAKFIVQFERLNNFDINGKDYISFYISTNVGEPPKSLPKIASGGELSRIMLALKTIFSSKSQITSIIFDEVDTGVSGRVAQAIAEKIANISFNSQVLCISHLPQVAAMADQHYLISKQVEQNRTFTTVQVIENDTRVEEISRMMSGTEITELTLQHARELLQLALIKKNEIKEQLKSSTSMQ</sequence>
<evidence type="ECO:0000313" key="12">
    <source>
        <dbReference type="EMBL" id="MBB5148771.1"/>
    </source>
</evidence>
<name>A0A840PVL2_URETH</name>
<gene>
    <name evidence="12" type="ORF">HNR36_001157</name>
</gene>
<dbReference type="EMBL" id="JACHGZ010000010">
    <property type="protein sequence ID" value="MBB5148771.1"/>
    <property type="molecule type" value="Genomic_DNA"/>
</dbReference>
<dbReference type="GO" id="GO:0043590">
    <property type="term" value="C:bacterial nucleoid"/>
    <property type="evidence" value="ECO:0007669"/>
    <property type="project" value="TreeGrafter"/>
</dbReference>
<dbReference type="Pfam" id="PF02463">
    <property type="entry name" value="SMC_N"/>
    <property type="match status" value="1"/>
</dbReference>
<dbReference type="FunFam" id="3.40.50.300:FF:000356">
    <property type="entry name" value="DNA repair protein RecN"/>
    <property type="match status" value="1"/>
</dbReference>
<dbReference type="NCBIfam" id="TIGR00634">
    <property type="entry name" value="recN"/>
    <property type="match status" value="1"/>
</dbReference>
<keyword evidence="10" id="KW-0175">Coiled coil</keyword>
<evidence type="ECO:0000256" key="5">
    <source>
        <dbReference type="ARBA" id="ARBA00022763"/>
    </source>
</evidence>
<dbReference type="RefSeq" id="WP_096550976.1">
    <property type="nucleotide sequence ID" value="NZ_AP018335.1"/>
</dbReference>
<comment type="similarity">
    <text evidence="2 9">Belongs to the RecN family.</text>
</comment>
<dbReference type="GO" id="GO:0005524">
    <property type="term" value="F:ATP binding"/>
    <property type="evidence" value="ECO:0007669"/>
    <property type="project" value="UniProtKB-KW"/>
</dbReference>
<dbReference type="InterPro" id="IPR003395">
    <property type="entry name" value="RecF/RecN/SMC_N"/>
</dbReference>
<keyword evidence="5 9" id="KW-0227">DNA damage</keyword>
<evidence type="ECO:0000256" key="9">
    <source>
        <dbReference type="PIRNR" id="PIRNR003128"/>
    </source>
</evidence>
<dbReference type="Proteomes" id="UP000557217">
    <property type="component" value="Unassembled WGS sequence"/>
</dbReference>
<evidence type="ECO:0000256" key="8">
    <source>
        <dbReference type="ARBA" id="ARBA00033408"/>
    </source>
</evidence>
<dbReference type="PIRSF" id="PIRSF003128">
    <property type="entry name" value="RecN"/>
    <property type="match status" value="1"/>
</dbReference>
<dbReference type="GO" id="GO:0006310">
    <property type="term" value="P:DNA recombination"/>
    <property type="evidence" value="ECO:0007669"/>
    <property type="project" value="InterPro"/>
</dbReference>
<feature type="coiled-coil region" evidence="10">
    <location>
        <begin position="190"/>
        <end position="217"/>
    </location>
</feature>
<evidence type="ECO:0000256" key="10">
    <source>
        <dbReference type="SAM" id="Coils"/>
    </source>
</evidence>
<dbReference type="FunFam" id="3.40.50.300:FF:000319">
    <property type="entry name" value="DNA repair protein RecN"/>
    <property type="match status" value="1"/>
</dbReference>
<evidence type="ECO:0000259" key="11">
    <source>
        <dbReference type="Pfam" id="PF02463"/>
    </source>
</evidence>